<evidence type="ECO:0000256" key="7">
    <source>
        <dbReference type="RuleBase" id="RU000538"/>
    </source>
</evidence>
<evidence type="ECO:0000256" key="1">
    <source>
        <dbReference type="ARBA" id="ARBA00022472"/>
    </source>
</evidence>
<dbReference type="Proteomes" id="UP000177555">
    <property type="component" value="Unassembled WGS sequence"/>
</dbReference>
<dbReference type="Gene3D" id="2.30.30.30">
    <property type="match status" value="1"/>
</dbReference>
<evidence type="ECO:0000256" key="2">
    <source>
        <dbReference type="ARBA" id="ARBA00022814"/>
    </source>
</evidence>
<dbReference type="InterPro" id="IPR006645">
    <property type="entry name" value="NGN-like_dom"/>
</dbReference>
<dbReference type="GO" id="GO:0005829">
    <property type="term" value="C:cytosol"/>
    <property type="evidence" value="ECO:0007669"/>
    <property type="project" value="TreeGrafter"/>
</dbReference>
<protein>
    <recommendedName>
        <fullName evidence="5 6">Transcription termination/antitermination protein NusG</fullName>
    </recommendedName>
</protein>
<dbReference type="SUPFAM" id="SSF82679">
    <property type="entry name" value="N-utilization substance G protein NusG, N-terminal domain"/>
    <property type="match status" value="1"/>
</dbReference>
<keyword evidence="1 5" id="KW-0806">Transcription termination</keyword>
<dbReference type="InterPro" id="IPR001062">
    <property type="entry name" value="Transcrpt_antiterm_NusG"/>
</dbReference>
<dbReference type="InterPro" id="IPR036735">
    <property type="entry name" value="NGN_dom_sf"/>
</dbReference>
<dbReference type="PROSITE" id="PS01014">
    <property type="entry name" value="NUSG"/>
    <property type="match status" value="1"/>
</dbReference>
<evidence type="ECO:0000256" key="6">
    <source>
        <dbReference type="NCBIfam" id="TIGR00922"/>
    </source>
</evidence>
<dbReference type="CDD" id="cd06091">
    <property type="entry name" value="KOW_NusG"/>
    <property type="match status" value="1"/>
</dbReference>
<dbReference type="Pfam" id="PF00467">
    <property type="entry name" value="KOW"/>
    <property type="match status" value="1"/>
</dbReference>
<dbReference type="SMART" id="SM00739">
    <property type="entry name" value="KOW"/>
    <property type="match status" value="1"/>
</dbReference>
<comment type="caution">
    <text evidence="10">The sequence shown here is derived from an EMBL/GenBank/DDBJ whole genome shotgun (WGS) entry which is preliminary data.</text>
</comment>
<dbReference type="InterPro" id="IPR043425">
    <property type="entry name" value="NusG-like"/>
</dbReference>
<dbReference type="InterPro" id="IPR008991">
    <property type="entry name" value="Translation_prot_SH3-like_sf"/>
</dbReference>
<feature type="domain" description="KOW" evidence="9">
    <location>
        <begin position="129"/>
        <end position="156"/>
    </location>
</feature>
<dbReference type="GO" id="GO:0031564">
    <property type="term" value="P:transcription antitermination"/>
    <property type="evidence" value="ECO:0007669"/>
    <property type="project" value="UniProtKB-UniRule"/>
</dbReference>
<dbReference type="SMART" id="SM00738">
    <property type="entry name" value="NGN"/>
    <property type="match status" value="1"/>
</dbReference>
<comment type="similarity">
    <text evidence="5 7">Belongs to the NusG family.</text>
</comment>
<dbReference type="Gene3D" id="3.30.70.940">
    <property type="entry name" value="NusG, N-terminal domain"/>
    <property type="match status" value="1"/>
</dbReference>
<evidence type="ECO:0000259" key="8">
    <source>
        <dbReference type="SMART" id="SM00738"/>
    </source>
</evidence>
<reference evidence="10 11" key="1">
    <citation type="journal article" date="2016" name="Nat. Commun.">
        <title>Thousands of microbial genomes shed light on interconnected biogeochemical processes in an aquifer system.</title>
        <authorList>
            <person name="Anantharaman K."/>
            <person name="Brown C.T."/>
            <person name="Hug L.A."/>
            <person name="Sharon I."/>
            <person name="Castelle C.J."/>
            <person name="Probst A.J."/>
            <person name="Thomas B.C."/>
            <person name="Singh A."/>
            <person name="Wilkins M.J."/>
            <person name="Karaoz U."/>
            <person name="Brodie E.L."/>
            <person name="Williams K.H."/>
            <person name="Hubbard S.S."/>
            <person name="Banfield J.F."/>
        </authorList>
    </citation>
    <scope>NUCLEOTIDE SEQUENCE [LARGE SCALE GENOMIC DNA]</scope>
</reference>
<feature type="domain" description="NusG-like N-terminal" evidence="8">
    <location>
        <begin position="11"/>
        <end position="119"/>
    </location>
</feature>
<organism evidence="10 11">
    <name type="scientific">Candidatus Daviesbacteria bacterium RIFCSPHIGHO2_01_FULL_40_11</name>
    <dbReference type="NCBI Taxonomy" id="1797762"/>
    <lineage>
        <taxon>Bacteria</taxon>
        <taxon>Candidatus Daviesiibacteriota</taxon>
    </lineage>
</organism>
<proteinExistence type="inferred from homology"/>
<comment type="function">
    <text evidence="5 7">Participates in transcription elongation, termination and antitermination.</text>
</comment>
<dbReference type="CDD" id="cd09891">
    <property type="entry name" value="NGN_Bact_1"/>
    <property type="match status" value="1"/>
</dbReference>
<keyword evidence="2 5" id="KW-0889">Transcription antitermination</keyword>
<dbReference type="GO" id="GO:0032784">
    <property type="term" value="P:regulation of DNA-templated transcription elongation"/>
    <property type="evidence" value="ECO:0007669"/>
    <property type="project" value="InterPro"/>
</dbReference>
<dbReference type="GO" id="GO:0006354">
    <property type="term" value="P:DNA-templated transcription elongation"/>
    <property type="evidence" value="ECO:0007669"/>
    <property type="project" value="UniProtKB-UniRule"/>
</dbReference>
<evidence type="ECO:0000313" key="10">
    <source>
        <dbReference type="EMBL" id="OGE27614.1"/>
    </source>
</evidence>
<dbReference type="GO" id="GO:0006353">
    <property type="term" value="P:DNA-templated transcription termination"/>
    <property type="evidence" value="ECO:0007669"/>
    <property type="project" value="UniProtKB-UniRule"/>
</dbReference>
<dbReference type="EMBL" id="MFCP01000035">
    <property type="protein sequence ID" value="OGE27614.1"/>
    <property type="molecule type" value="Genomic_DNA"/>
</dbReference>
<name>A0A1F5JG64_9BACT</name>
<sequence>MSESSKKQNPNAKWYVVHTYSGHENKVAHTLKQRIESEHLEEKILEVLVPMQDKIEIKGGKKINVKEKIFPGYILVKMVLDDISWLAVRTTQGVTSFVGMGNKPTPISDAEVATIVKFTQTEAPMYKQVFSPSDTVKIVDGPFADFIGKIDSVDEERGKVKVLVSIFGRETPVELDFLQVQKI</sequence>
<dbReference type="FunFam" id="2.30.30.30:FF:000002">
    <property type="entry name" value="Transcription termination/antitermination factor NusG"/>
    <property type="match status" value="1"/>
</dbReference>
<gene>
    <name evidence="5" type="primary">nusG</name>
    <name evidence="10" type="ORF">A2867_03850</name>
</gene>
<evidence type="ECO:0000313" key="11">
    <source>
        <dbReference type="Proteomes" id="UP000177555"/>
    </source>
</evidence>
<keyword evidence="4 5" id="KW-0804">Transcription</keyword>
<evidence type="ECO:0000256" key="4">
    <source>
        <dbReference type="ARBA" id="ARBA00023163"/>
    </source>
</evidence>
<dbReference type="InterPro" id="IPR014722">
    <property type="entry name" value="Rib_uL2_dom2"/>
</dbReference>
<dbReference type="InterPro" id="IPR015869">
    <property type="entry name" value="Transcrpt_antiterm_NusG_bac_CS"/>
</dbReference>
<dbReference type="PANTHER" id="PTHR30265">
    <property type="entry name" value="RHO-INTERACTING TRANSCRIPTION TERMINATION FACTOR NUSG"/>
    <property type="match status" value="1"/>
</dbReference>
<dbReference type="PANTHER" id="PTHR30265:SF2">
    <property type="entry name" value="TRANSCRIPTION TERMINATION_ANTITERMINATION PROTEIN NUSG"/>
    <property type="match status" value="1"/>
</dbReference>
<dbReference type="InterPro" id="IPR047050">
    <property type="entry name" value="NGN"/>
</dbReference>
<dbReference type="HAMAP" id="MF_00948">
    <property type="entry name" value="NusG"/>
    <property type="match status" value="1"/>
</dbReference>
<dbReference type="InterPro" id="IPR005824">
    <property type="entry name" value="KOW"/>
</dbReference>
<dbReference type="PRINTS" id="PR00338">
    <property type="entry name" value="NUSGTNSCPFCT"/>
</dbReference>
<evidence type="ECO:0000256" key="3">
    <source>
        <dbReference type="ARBA" id="ARBA00023015"/>
    </source>
</evidence>
<dbReference type="NCBIfam" id="TIGR00922">
    <property type="entry name" value="nusG"/>
    <property type="match status" value="1"/>
</dbReference>
<evidence type="ECO:0000256" key="5">
    <source>
        <dbReference type="HAMAP-Rule" id="MF_00948"/>
    </source>
</evidence>
<dbReference type="AlphaFoldDB" id="A0A1F5JG64"/>
<dbReference type="SUPFAM" id="SSF50104">
    <property type="entry name" value="Translation proteins SH3-like domain"/>
    <property type="match status" value="1"/>
</dbReference>
<evidence type="ECO:0000259" key="9">
    <source>
        <dbReference type="SMART" id="SM00739"/>
    </source>
</evidence>
<keyword evidence="3 5" id="KW-0805">Transcription regulation</keyword>
<accession>A0A1F5JG64</accession>
<dbReference type="Pfam" id="PF02357">
    <property type="entry name" value="NusG"/>
    <property type="match status" value="1"/>
</dbReference>